<dbReference type="InterPro" id="IPR035892">
    <property type="entry name" value="C2_domain_sf"/>
</dbReference>
<dbReference type="InterPro" id="IPR003595">
    <property type="entry name" value="Tyr_Pase_cat"/>
</dbReference>
<dbReference type="PROSITE" id="PS50056">
    <property type="entry name" value="TYR_PHOSPHATASE_2"/>
    <property type="match status" value="1"/>
</dbReference>
<evidence type="ECO:0000313" key="27">
    <source>
        <dbReference type="Proteomes" id="UP000092444"/>
    </source>
</evidence>
<comment type="catalytic activity">
    <reaction evidence="21">
        <text>O-phospho-L-tyrosyl-[protein] + H2O = L-tyrosyl-[protein] + phosphate</text>
        <dbReference type="Rhea" id="RHEA:10684"/>
        <dbReference type="Rhea" id="RHEA-COMP:10136"/>
        <dbReference type="Rhea" id="RHEA-COMP:20101"/>
        <dbReference type="ChEBI" id="CHEBI:15377"/>
        <dbReference type="ChEBI" id="CHEBI:43474"/>
        <dbReference type="ChEBI" id="CHEBI:46858"/>
        <dbReference type="ChEBI" id="CHEBI:61978"/>
        <dbReference type="EC" id="3.1.3.48"/>
    </reaction>
    <physiologicalReaction direction="left-to-right" evidence="21">
        <dbReference type="Rhea" id="RHEA:10685"/>
    </physiologicalReaction>
</comment>
<comment type="catalytic activity">
    <reaction evidence="15">
        <text>1D-myo-inositol 1,3,4,5-tetrakisphosphate + H2O = 1D-myo-inositol 1,4,5-trisphosphate + phosphate</text>
        <dbReference type="Rhea" id="RHEA:77155"/>
        <dbReference type="ChEBI" id="CHEBI:15377"/>
        <dbReference type="ChEBI" id="CHEBI:43474"/>
        <dbReference type="ChEBI" id="CHEBI:57895"/>
        <dbReference type="ChEBI" id="CHEBI:203600"/>
    </reaction>
    <physiologicalReaction direction="left-to-right" evidence="15">
        <dbReference type="Rhea" id="RHEA:77156"/>
    </physiologicalReaction>
</comment>
<proteinExistence type="inferred from homology"/>
<comment type="similarity">
    <text evidence="3">Belongs to the PTEN phosphatase protein family.</text>
</comment>
<dbReference type="InterPro" id="IPR051281">
    <property type="entry name" value="Dual-spec_lipid-protein_phosph"/>
</dbReference>
<feature type="region of interest" description="Disordered" evidence="22">
    <location>
        <begin position="526"/>
        <end position="606"/>
    </location>
</feature>
<evidence type="ECO:0000256" key="17">
    <source>
        <dbReference type="ARBA" id="ARBA00043762"/>
    </source>
</evidence>
<evidence type="ECO:0000256" key="18">
    <source>
        <dbReference type="ARBA" id="ARBA00044309"/>
    </source>
</evidence>
<dbReference type="PANTHER" id="PTHR12305">
    <property type="entry name" value="PHOSPHATASE WITH HOMOLOGY TO TENSIN"/>
    <property type="match status" value="1"/>
</dbReference>
<evidence type="ECO:0000256" key="4">
    <source>
        <dbReference type="ARBA" id="ARBA00013015"/>
    </source>
</evidence>
<keyword evidence="11" id="KW-0966">Cell projection</keyword>
<organism evidence="26 27">
    <name type="scientific">Glossina morsitans morsitans</name>
    <name type="common">Savannah tsetse fly</name>
    <dbReference type="NCBI Taxonomy" id="37546"/>
    <lineage>
        <taxon>Eukaryota</taxon>
        <taxon>Metazoa</taxon>
        <taxon>Ecdysozoa</taxon>
        <taxon>Arthropoda</taxon>
        <taxon>Hexapoda</taxon>
        <taxon>Insecta</taxon>
        <taxon>Pterygota</taxon>
        <taxon>Neoptera</taxon>
        <taxon>Endopterygota</taxon>
        <taxon>Diptera</taxon>
        <taxon>Brachycera</taxon>
        <taxon>Muscomorpha</taxon>
        <taxon>Hippoboscoidea</taxon>
        <taxon>Glossinidae</taxon>
        <taxon>Glossina</taxon>
    </lineage>
</organism>
<evidence type="ECO:0000256" key="8">
    <source>
        <dbReference type="ARBA" id="ARBA00022801"/>
    </source>
</evidence>
<feature type="region of interest" description="Disordered" evidence="22">
    <location>
        <begin position="1189"/>
        <end position="1208"/>
    </location>
</feature>
<feature type="domain" description="Tyrosine specific protein phosphatases" evidence="23">
    <location>
        <begin position="116"/>
        <end position="187"/>
    </location>
</feature>
<evidence type="ECO:0000259" key="23">
    <source>
        <dbReference type="PROSITE" id="PS50056"/>
    </source>
</evidence>
<comment type="catalytic activity">
    <reaction evidence="17">
        <text>1D-myo-inositol 1,3,4,5,6-pentakisphosphate + H2O = 1D-myo-inositol 1,4,5,6-tetrakisphosphate + phosphate</text>
        <dbReference type="Rhea" id="RHEA:77143"/>
        <dbReference type="ChEBI" id="CHEBI:15377"/>
        <dbReference type="ChEBI" id="CHEBI:43474"/>
        <dbReference type="ChEBI" id="CHEBI:57627"/>
        <dbReference type="ChEBI" id="CHEBI:57733"/>
    </reaction>
    <physiologicalReaction direction="left-to-right" evidence="17">
        <dbReference type="Rhea" id="RHEA:77144"/>
    </physiologicalReaction>
</comment>
<dbReference type="InterPro" id="IPR029023">
    <property type="entry name" value="Tensin_phosphatase"/>
</dbReference>
<evidence type="ECO:0000256" key="15">
    <source>
        <dbReference type="ARBA" id="ARBA00043734"/>
    </source>
</evidence>
<evidence type="ECO:0000256" key="20">
    <source>
        <dbReference type="ARBA" id="ARBA00048832"/>
    </source>
</evidence>
<evidence type="ECO:0000256" key="21">
    <source>
        <dbReference type="ARBA" id="ARBA00051341"/>
    </source>
</evidence>
<name>A0ABK9NDV0_GLOMM</name>
<dbReference type="InterPro" id="IPR016130">
    <property type="entry name" value="Tyr_Pase_AS"/>
</dbReference>
<evidence type="ECO:0000256" key="16">
    <source>
        <dbReference type="ARBA" id="ARBA00043760"/>
    </source>
</evidence>
<comment type="catalytic activity">
    <reaction evidence="19">
        <text>O-phospho-L-seryl-[protein] + H2O = L-seryl-[protein] + phosphate</text>
        <dbReference type="Rhea" id="RHEA:20629"/>
        <dbReference type="Rhea" id="RHEA-COMP:9863"/>
        <dbReference type="Rhea" id="RHEA-COMP:11604"/>
        <dbReference type="ChEBI" id="CHEBI:15377"/>
        <dbReference type="ChEBI" id="CHEBI:29999"/>
        <dbReference type="ChEBI" id="CHEBI:43474"/>
        <dbReference type="ChEBI" id="CHEBI:83421"/>
        <dbReference type="EC" id="3.1.3.16"/>
    </reaction>
    <physiologicalReaction direction="left-to-right" evidence="19">
        <dbReference type="Rhea" id="RHEA:20630"/>
    </physiologicalReaction>
</comment>
<evidence type="ECO:0000259" key="24">
    <source>
        <dbReference type="PROSITE" id="PS51181"/>
    </source>
</evidence>
<evidence type="ECO:0000256" key="11">
    <source>
        <dbReference type="ARBA" id="ARBA00023273"/>
    </source>
</evidence>
<feature type="compositionally biased region" description="Low complexity" evidence="22">
    <location>
        <begin position="563"/>
        <end position="592"/>
    </location>
</feature>
<dbReference type="EC" id="3.1.3.67" evidence="4"/>
<dbReference type="InterPro" id="IPR029021">
    <property type="entry name" value="Prot-tyrosine_phosphatase-like"/>
</dbReference>
<comment type="catalytic activity">
    <reaction evidence="20">
        <text>O-phospho-L-threonyl-[protein] + H2O = L-threonyl-[protein] + phosphate</text>
        <dbReference type="Rhea" id="RHEA:47004"/>
        <dbReference type="Rhea" id="RHEA-COMP:11060"/>
        <dbReference type="Rhea" id="RHEA-COMP:11605"/>
        <dbReference type="ChEBI" id="CHEBI:15377"/>
        <dbReference type="ChEBI" id="CHEBI:30013"/>
        <dbReference type="ChEBI" id="CHEBI:43474"/>
        <dbReference type="ChEBI" id="CHEBI:61977"/>
        <dbReference type="EC" id="3.1.3.16"/>
    </reaction>
    <physiologicalReaction direction="left-to-right" evidence="20">
        <dbReference type="Rhea" id="RHEA:47005"/>
    </physiologicalReaction>
</comment>
<evidence type="ECO:0000256" key="3">
    <source>
        <dbReference type="ARBA" id="ARBA00007881"/>
    </source>
</evidence>
<evidence type="ECO:0000256" key="13">
    <source>
        <dbReference type="ARBA" id="ARBA00034268"/>
    </source>
</evidence>
<evidence type="ECO:0000256" key="2">
    <source>
        <dbReference type="ARBA" id="ARBA00004496"/>
    </source>
</evidence>
<dbReference type="PROSITE" id="PS00383">
    <property type="entry name" value="TYR_PHOSPHATASE_1"/>
    <property type="match status" value="1"/>
</dbReference>
<accession>A0ABK9NDV0</accession>
<comment type="catalytic activity">
    <reaction evidence="13">
        <text>1,2-dioctanoyl-sn-glycero-3-phospho-(1D-myo-inositol-3,4,5-trisphosphate) + H2O = 1,2-dioctanoyl-sn-glycero-3-phospho-(1D-myo-inositol-4,5-bisphosphate) + phosphate</text>
        <dbReference type="Rhea" id="RHEA:43552"/>
        <dbReference type="ChEBI" id="CHEBI:15377"/>
        <dbReference type="ChEBI" id="CHEBI:43474"/>
        <dbReference type="ChEBI" id="CHEBI:83416"/>
        <dbReference type="ChEBI" id="CHEBI:83419"/>
    </reaction>
    <physiologicalReaction direction="left-to-right" evidence="13">
        <dbReference type="Rhea" id="RHEA:43553"/>
    </physiologicalReaction>
</comment>
<dbReference type="CDD" id="cd14509">
    <property type="entry name" value="PTP_PTEN"/>
    <property type="match status" value="1"/>
</dbReference>
<dbReference type="Gene3D" id="2.60.40.1110">
    <property type="match status" value="1"/>
</dbReference>
<dbReference type="EnsemblMetazoa" id="GMOY012024.R1835">
    <property type="protein sequence ID" value="GMOY012024.P1835"/>
    <property type="gene ID" value="GMOY012024"/>
</dbReference>
<evidence type="ECO:0000313" key="26">
    <source>
        <dbReference type="EnsemblMetazoa" id="GMOY012024.P1835"/>
    </source>
</evidence>
<evidence type="ECO:0000256" key="12">
    <source>
        <dbReference type="ARBA" id="ARBA00034256"/>
    </source>
</evidence>
<keyword evidence="9" id="KW-0904">Protein phosphatase</keyword>
<evidence type="ECO:0000256" key="1">
    <source>
        <dbReference type="ARBA" id="ARBA00004487"/>
    </source>
</evidence>
<dbReference type="PANTHER" id="PTHR12305:SF81">
    <property type="entry name" value="PHOSPHATIDYLINOSITOL 3,4,5-TRISPHOSPHATE 3-PHOSPHATASE AND DUAL-SPECIFICITY PROTEIN PHOSPHATASE PTEN"/>
    <property type="match status" value="1"/>
</dbReference>
<dbReference type="SMART" id="SM01301">
    <property type="entry name" value="PTPlike_phytase"/>
    <property type="match status" value="1"/>
</dbReference>
<keyword evidence="27" id="KW-1185">Reference proteome</keyword>
<dbReference type="SMART" id="SM00404">
    <property type="entry name" value="PTPc_motif"/>
    <property type="match status" value="1"/>
</dbReference>
<dbReference type="Pfam" id="PF22784">
    <property type="entry name" value="PTP-SAK"/>
    <property type="match status" value="1"/>
</dbReference>
<dbReference type="EMBL" id="CCAG010014184">
    <property type="status" value="NOT_ANNOTATED_CDS"/>
    <property type="molecule type" value="Genomic_DNA"/>
</dbReference>
<evidence type="ECO:0000256" key="7">
    <source>
        <dbReference type="ARBA" id="ARBA00022490"/>
    </source>
</evidence>
<dbReference type="Pfam" id="PF10409">
    <property type="entry name" value="PTEN_C2"/>
    <property type="match status" value="1"/>
</dbReference>
<dbReference type="SMART" id="SM01326">
    <property type="entry name" value="PTEN_C2"/>
    <property type="match status" value="1"/>
</dbReference>
<dbReference type="InterPro" id="IPR045101">
    <property type="entry name" value="PTP_PTEN"/>
</dbReference>
<comment type="catalytic activity">
    <reaction evidence="16">
        <text>a 1,2-diacyl-sn-glycero-3-phospho-(1D-myo-inositol-3,4,5-trisphosphate) + H2O = a 1,2-diacyl-sn-glycero-3-phospho-(1D-myo-inositol-4,5-bisphosphate) + phosphate</text>
        <dbReference type="Rhea" id="RHEA:25017"/>
        <dbReference type="ChEBI" id="CHEBI:15377"/>
        <dbReference type="ChEBI" id="CHEBI:43474"/>
        <dbReference type="ChEBI" id="CHEBI:57836"/>
        <dbReference type="ChEBI" id="CHEBI:58456"/>
        <dbReference type="EC" id="3.1.3.67"/>
    </reaction>
    <physiologicalReaction direction="left-to-right" evidence="16">
        <dbReference type="Rhea" id="RHEA:25018"/>
    </physiologicalReaction>
</comment>
<dbReference type="Proteomes" id="UP000092444">
    <property type="component" value="Unassembled WGS sequence"/>
</dbReference>
<evidence type="ECO:0000259" key="25">
    <source>
        <dbReference type="PROSITE" id="PS51182"/>
    </source>
</evidence>
<reference evidence="26" key="1">
    <citation type="submission" date="2025-05" db="UniProtKB">
        <authorList>
            <consortium name="EnsemblMetazoa"/>
        </authorList>
    </citation>
    <scope>IDENTIFICATION</scope>
    <source>
        <strain evidence="26">Yale</strain>
    </source>
</reference>
<evidence type="ECO:0000256" key="5">
    <source>
        <dbReference type="ARBA" id="ARBA00013064"/>
    </source>
</evidence>
<dbReference type="EC" id="3.1.3.16" evidence="6"/>
<evidence type="ECO:0000256" key="22">
    <source>
        <dbReference type="SAM" id="MobiDB-lite"/>
    </source>
</evidence>
<dbReference type="SUPFAM" id="SSF49562">
    <property type="entry name" value="C2 domain (Calcium/lipid-binding domain, CaLB)"/>
    <property type="match status" value="1"/>
</dbReference>
<feature type="domain" description="C2 tensin-type" evidence="25">
    <location>
        <begin position="187"/>
        <end position="341"/>
    </location>
</feature>
<keyword evidence="10" id="KW-0443">Lipid metabolism</keyword>
<comment type="catalytic activity">
    <reaction evidence="12">
        <text>1,2-dihexadecanoyl-sn-glycero-3-phospho-(1D-myo-inositol-3,4,5-trisphosphate) + H2O = 1,2-dihexadecanoyl-sn-glycero-3-phospho-(1D-myo-inositol-4,5-bisphosphate) + phosphate</text>
        <dbReference type="Rhea" id="RHEA:43560"/>
        <dbReference type="ChEBI" id="CHEBI:15377"/>
        <dbReference type="ChEBI" id="CHEBI:43474"/>
        <dbReference type="ChEBI" id="CHEBI:83420"/>
        <dbReference type="ChEBI" id="CHEBI:83423"/>
    </reaction>
    <physiologicalReaction direction="left-to-right" evidence="12">
        <dbReference type="Rhea" id="RHEA:43561"/>
    </physiologicalReaction>
</comment>
<evidence type="ECO:0000256" key="9">
    <source>
        <dbReference type="ARBA" id="ARBA00022912"/>
    </source>
</evidence>
<dbReference type="InterPro" id="IPR000387">
    <property type="entry name" value="Tyr_Pase_dom"/>
</dbReference>
<dbReference type="SUPFAM" id="SSF52799">
    <property type="entry name" value="(Phosphotyrosine protein) phosphatases II"/>
    <property type="match status" value="1"/>
</dbReference>
<dbReference type="InterPro" id="IPR057023">
    <property type="entry name" value="PTP-SAK"/>
</dbReference>
<evidence type="ECO:0000256" key="6">
    <source>
        <dbReference type="ARBA" id="ARBA00013081"/>
    </source>
</evidence>
<protein>
    <recommendedName>
        <fullName evidence="14">Phosphatidylinositol 3,4,5-trisphosphate 3-phosphatase and dual-specificity protein phosphatase PTEN</fullName>
        <ecNumber evidence="6">3.1.3.16</ecNumber>
        <ecNumber evidence="5">3.1.3.48</ecNumber>
        <ecNumber evidence="4">3.1.3.67</ecNumber>
    </recommendedName>
    <alternativeName>
        <fullName evidence="18">Inositol polyphosphate 3-phosphatase</fullName>
    </alternativeName>
</protein>
<keyword evidence="8" id="KW-0378">Hydrolase</keyword>
<evidence type="ECO:0000256" key="10">
    <source>
        <dbReference type="ARBA" id="ARBA00023098"/>
    </source>
</evidence>
<evidence type="ECO:0000256" key="14">
    <source>
        <dbReference type="ARBA" id="ARBA00034338"/>
    </source>
</evidence>
<sequence length="1208" mass="135549">MANKLSVMTNVLRNVVSKQRIRYKEKGFNLDLTCKFLIVLNVCDNIIAMGYPAEKYESMYRNRLEDVYKFLEENHRDHYKIYNLCLERSYDIKKFHGRVSIYPFEDHNPPTIELIQKFCEDVDEWLKADSLNVAAVHCKAGKGRTGTMICCYLLYSGQQRSAEDALACYDEKRTKDRKGVTIPSQRRYVQYFSKLIRLGLPYERRILQFCEIRFSEAHLLHSQGTAHCSISVLQDTTSAVKVQQLQSLSIDFRKTYILDMKNPALPVAGDIKVELTKNNKKIFHFWFNTFFVTDSSVMEGEGNDIKLVYTLRKWEIDDAHKDKENKCFSEDFKVELVFYFDDNNFGRNQMNTNHLTTNHRPTPHNSAVRVSQTNNYILPQNSSSGSEMNYMCDHKSSSSASMSSSLGGCGNNSGIIIGRDGSNGFETASRQLRNSSSSEIKQLQQLNSHYAGSEKTINVTTAAPSPQSLGYMDEQHNNRRQHHNYRHQPQMQYVVKEPLTITSTPKQKHDQCKQMVTSVEGEALRLPPVPVASHGSEHNMIIGDSHPRPSSHCDSPSLVAPTNHSNSSNLMNSSYNNSKTSSVSSQSSSSTNGDNEEDWESGESSAKPLVHNSFLSSTSLYTFTKTPFSPAIYPFTHQTASPSGNQPTYSSVLTYSTSSSRCKQTRVVYGDNNNFKHDDNDDDRMKLNEHNAKVVVLPFSSSAAFMSTISTNTAVESSCGSNTVGSTRHAGKSVFSGTRPKLIHLLMAPKYLRQPPRKLILKRKASYKLLNGPAINNVTNNGESTVKHAANSLNCVTSSNASSSENASAVNTKQKLKFQLKRNKLKLSQKFEWFQNYFRTDPIDFCQNFVQQTTATATATTAMRRNSVSSTASCTHKLSTTMSPSMTPPPSSTLVQQYTNNKENPYERLNRNASMSISLVSIPTAYHHSEDYYSSICDTQLSFNNSPCKSPRSLVDIALSSVANGGGDRRDSYNFSNSLTRSRDGVLKPHRERRATVTGTVPPSNIRRNMIIVAAKPIATNAIGFNVNNVDINETQSLVEAIQSEAEVDISQSTSINRMPSCDNEIQRQNIPFVFPQMQQELSTILDGEPCMQTRPPQKYSVNLVIVKETKDDVNVAKSVQVTKANESMTEAKNCDRTNFNADDTNYTEFDTKLYYCSMGLDTGANLSPVLRRHSIPSKFVKRENHLKTTGSEMQSINRTANEKDGQV</sequence>
<feature type="compositionally biased region" description="Polar residues" evidence="22">
    <location>
        <begin position="1189"/>
        <end position="1200"/>
    </location>
</feature>
<evidence type="ECO:0000256" key="19">
    <source>
        <dbReference type="ARBA" id="ARBA00047986"/>
    </source>
</evidence>
<comment type="subcellular location">
    <subcellularLocation>
        <location evidence="1">Cell projection</location>
        <location evidence="1">Neuron projection</location>
    </subcellularLocation>
    <subcellularLocation>
        <location evidence="2">Cytoplasm</location>
    </subcellularLocation>
</comment>
<feature type="domain" description="Phosphatase tensin-type" evidence="24">
    <location>
        <begin position="21"/>
        <end position="199"/>
    </location>
</feature>
<dbReference type="EC" id="3.1.3.48" evidence="5"/>
<dbReference type="Gene3D" id="3.90.190.10">
    <property type="entry name" value="Protein tyrosine phosphatase superfamily"/>
    <property type="match status" value="1"/>
</dbReference>
<keyword evidence="7" id="KW-0963">Cytoplasm</keyword>
<dbReference type="PROSITE" id="PS51181">
    <property type="entry name" value="PPASE_TENSIN"/>
    <property type="match status" value="1"/>
</dbReference>
<dbReference type="PROSITE" id="PS51182">
    <property type="entry name" value="C2_TENSIN"/>
    <property type="match status" value="1"/>
</dbReference>
<dbReference type="InterPro" id="IPR014020">
    <property type="entry name" value="Tensin_C2-dom"/>
</dbReference>